<comment type="caution">
    <text evidence="1">The sequence shown here is derived from an EMBL/GenBank/DDBJ whole genome shotgun (WGS) entry which is preliminary data.</text>
</comment>
<dbReference type="EMBL" id="JNBY01000112">
    <property type="protein sequence ID" value="KDN82354.1"/>
    <property type="molecule type" value="Genomic_DNA"/>
</dbReference>
<proteinExistence type="predicted"/>
<keyword evidence="2" id="KW-1185">Reference proteome</keyword>
<dbReference type="AlphaFoldDB" id="A0A066YQU2"/>
<organism evidence="1 2">
    <name type="scientific">Kitasatospora cheerisanensis KCTC 2395</name>
    <dbReference type="NCBI Taxonomy" id="1348663"/>
    <lineage>
        <taxon>Bacteria</taxon>
        <taxon>Bacillati</taxon>
        <taxon>Actinomycetota</taxon>
        <taxon>Actinomycetes</taxon>
        <taxon>Kitasatosporales</taxon>
        <taxon>Streptomycetaceae</taxon>
        <taxon>Kitasatospora</taxon>
    </lineage>
</organism>
<dbReference type="PATRIC" id="fig|1348663.4.peg.5671"/>
<protein>
    <submittedName>
        <fullName evidence="1">Uncharacterized protein</fullName>
    </submittedName>
</protein>
<name>A0A066YQU2_9ACTN</name>
<reference evidence="1 2" key="1">
    <citation type="submission" date="2014-05" db="EMBL/GenBank/DDBJ databases">
        <title>Draft Genome Sequence of Kitasatospora cheerisanensis KCTC 2395.</title>
        <authorList>
            <person name="Nam D.H."/>
        </authorList>
    </citation>
    <scope>NUCLEOTIDE SEQUENCE [LARGE SCALE GENOMIC DNA]</scope>
    <source>
        <strain evidence="1 2">KCTC 2395</strain>
    </source>
</reference>
<dbReference type="HOGENOM" id="CLU_3118801_0_0_11"/>
<gene>
    <name evidence="1" type="ORF">KCH_58610</name>
</gene>
<sequence length="50" mass="5472">MEAPTLQAEQRDTLVVDEAFDLVVGELEQSAPAHTPSATTCGWHLYCVLQ</sequence>
<dbReference type="Proteomes" id="UP000027178">
    <property type="component" value="Unassembled WGS sequence"/>
</dbReference>
<dbReference type="RefSeq" id="WP_157032208.1">
    <property type="nucleotide sequence ID" value="NZ_KK853997.1"/>
</dbReference>
<evidence type="ECO:0000313" key="2">
    <source>
        <dbReference type="Proteomes" id="UP000027178"/>
    </source>
</evidence>
<evidence type="ECO:0000313" key="1">
    <source>
        <dbReference type="EMBL" id="KDN82354.1"/>
    </source>
</evidence>
<dbReference type="OrthoDB" id="3873341at2"/>
<accession>A0A066YQU2</accession>